<feature type="compositionally biased region" description="Basic and acidic residues" evidence="1">
    <location>
        <begin position="31"/>
        <end position="42"/>
    </location>
</feature>
<dbReference type="EMBL" id="SRPY01000767">
    <property type="protein sequence ID" value="KAG5918066.1"/>
    <property type="molecule type" value="Genomic_DNA"/>
</dbReference>
<accession>A0A8K0J1P4</accession>
<name>A0A8K0J1P4_9HYPO</name>
<gene>
    <name evidence="2" type="ORF">E4U42_007002</name>
</gene>
<feature type="region of interest" description="Disordered" evidence="1">
    <location>
        <begin position="14"/>
        <end position="42"/>
    </location>
</feature>
<evidence type="ECO:0000313" key="2">
    <source>
        <dbReference type="EMBL" id="KAG5918066.1"/>
    </source>
</evidence>
<dbReference type="Proteomes" id="UP000811619">
    <property type="component" value="Unassembled WGS sequence"/>
</dbReference>
<dbReference type="AlphaFoldDB" id="A0A8K0J1P4"/>
<evidence type="ECO:0000256" key="1">
    <source>
        <dbReference type="SAM" id="MobiDB-lite"/>
    </source>
</evidence>
<evidence type="ECO:0000313" key="3">
    <source>
        <dbReference type="Proteomes" id="UP000811619"/>
    </source>
</evidence>
<comment type="caution">
    <text evidence="2">The sequence shown here is derived from an EMBL/GenBank/DDBJ whole genome shotgun (WGS) entry which is preliminary data.</text>
</comment>
<protein>
    <submittedName>
        <fullName evidence="2">Uncharacterized protein</fullName>
    </submittedName>
</protein>
<sequence>MAQLRTHLDARINHLLATGPDVPPTGPETEDQARERRRRDDIYRHVEGHLGDVARLYRASQDRLRALADDVDRLMARERSLRAA</sequence>
<reference evidence="2" key="1">
    <citation type="journal article" date="2020" name="bioRxiv">
        <title>Whole genome comparisons of ergot fungi reveals the divergence and evolution of species within the genus Claviceps are the result of varying mechanisms driving genome evolution and host range expansion.</title>
        <authorList>
            <person name="Wyka S.A."/>
            <person name="Mondo S.J."/>
            <person name="Liu M."/>
            <person name="Dettman J."/>
            <person name="Nalam V."/>
            <person name="Broders K.D."/>
        </authorList>
    </citation>
    <scope>NUCLEOTIDE SEQUENCE</scope>
    <source>
        <strain evidence="2">CCC 489</strain>
    </source>
</reference>
<keyword evidence="3" id="KW-1185">Reference proteome</keyword>
<proteinExistence type="predicted"/>
<organism evidence="2 3">
    <name type="scientific">Claviceps africana</name>
    <dbReference type="NCBI Taxonomy" id="83212"/>
    <lineage>
        <taxon>Eukaryota</taxon>
        <taxon>Fungi</taxon>
        <taxon>Dikarya</taxon>
        <taxon>Ascomycota</taxon>
        <taxon>Pezizomycotina</taxon>
        <taxon>Sordariomycetes</taxon>
        <taxon>Hypocreomycetidae</taxon>
        <taxon>Hypocreales</taxon>
        <taxon>Clavicipitaceae</taxon>
        <taxon>Claviceps</taxon>
    </lineage>
</organism>